<dbReference type="EMBL" id="BGZK01002213">
    <property type="protein sequence ID" value="GBP91827.1"/>
    <property type="molecule type" value="Genomic_DNA"/>
</dbReference>
<keyword evidence="2" id="KW-1185">Reference proteome</keyword>
<dbReference type="Proteomes" id="UP000299102">
    <property type="component" value="Unassembled WGS sequence"/>
</dbReference>
<gene>
    <name evidence="1" type="ORF">EVAR_51002_1</name>
</gene>
<dbReference type="AlphaFoldDB" id="A0A4C1ZYX6"/>
<evidence type="ECO:0000313" key="1">
    <source>
        <dbReference type="EMBL" id="GBP91827.1"/>
    </source>
</evidence>
<comment type="caution">
    <text evidence="1">The sequence shown here is derived from an EMBL/GenBank/DDBJ whole genome shotgun (WGS) entry which is preliminary data.</text>
</comment>
<evidence type="ECO:0000313" key="2">
    <source>
        <dbReference type="Proteomes" id="UP000299102"/>
    </source>
</evidence>
<sequence length="112" mass="13214">MLSGDPRSRYHPLYVWHLPSLQSWTRVVFRRRTVRGRRAYPPIIKNTTLVLIHVRRLRGLARKVITLAQCTERIITNTGSCPELTKPLWVIYVKSRKVVMSHRSMNEDCARF</sequence>
<reference evidence="1 2" key="1">
    <citation type="journal article" date="2019" name="Commun. Biol.">
        <title>The bagworm genome reveals a unique fibroin gene that provides high tensile strength.</title>
        <authorList>
            <person name="Kono N."/>
            <person name="Nakamura H."/>
            <person name="Ohtoshi R."/>
            <person name="Tomita M."/>
            <person name="Numata K."/>
            <person name="Arakawa K."/>
        </authorList>
    </citation>
    <scope>NUCLEOTIDE SEQUENCE [LARGE SCALE GENOMIC DNA]</scope>
</reference>
<protein>
    <submittedName>
        <fullName evidence="1">Uncharacterized protein</fullName>
    </submittedName>
</protein>
<name>A0A4C1ZYX6_EUMVA</name>
<organism evidence="1 2">
    <name type="scientific">Eumeta variegata</name>
    <name type="common">Bagworm moth</name>
    <name type="synonym">Eumeta japonica</name>
    <dbReference type="NCBI Taxonomy" id="151549"/>
    <lineage>
        <taxon>Eukaryota</taxon>
        <taxon>Metazoa</taxon>
        <taxon>Ecdysozoa</taxon>
        <taxon>Arthropoda</taxon>
        <taxon>Hexapoda</taxon>
        <taxon>Insecta</taxon>
        <taxon>Pterygota</taxon>
        <taxon>Neoptera</taxon>
        <taxon>Endopterygota</taxon>
        <taxon>Lepidoptera</taxon>
        <taxon>Glossata</taxon>
        <taxon>Ditrysia</taxon>
        <taxon>Tineoidea</taxon>
        <taxon>Psychidae</taxon>
        <taxon>Oiketicinae</taxon>
        <taxon>Eumeta</taxon>
    </lineage>
</organism>
<accession>A0A4C1ZYX6</accession>
<proteinExistence type="predicted"/>